<dbReference type="Gene3D" id="2.170.150.70">
    <property type="match status" value="1"/>
</dbReference>
<keyword evidence="4" id="KW-0456">Lyase</keyword>
<evidence type="ECO:0000256" key="1">
    <source>
        <dbReference type="ARBA" id="ARBA00005495"/>
    </source>
</evidence>
<comment type="caution">
    <text evidence="7">The sequence shown here is derived from an EMBL/GenBank/DDBJ whole genome shotgun (WGS) entry which is preliminary data.</text>
</comment>
<protein>
    <submittedName>
        <fullName evidence="7">Mss4-like protein</fullName>
    </submittedName>
</protein>
<feature type="domain" description="CENP-V/GFA" evidence="6">
    <location>
        <begin position="6"/>
        <end position="121"/>
    </location>
</feature>
<dbReference type="PANTHER" id="PTHR33337">
    <property type="entry name" value="GFA DOMAIN-CONTAINING PROTEIN"/>
    <property type="match status" value="1"/>
</dbReference>
<name>A0AAJ0F5P0_9PEZI</name>
<dbReference type="InterPro" id="IPR006913">
    <property type="entry name" value="CENP-V/GFA"/>
</dbReference>
<evidence type="ECO:0000313" key="7">
    <source>
        <dbReference type="EMBL" id="KAK1754737.1"/>
    </source>
</evidence>
<evidence type="ECO:0000259" key="6">
    <source>
        <dbReference type="PROSITE" id="PS51891"/>
    </source>
</evidence>
<evidence type="ECO:0000256" key="3">
    <source>
        <dbReference type="ARBA" id="ARBA00022833"/>
    </source>
</evidence>
<dbReference type="Gene3D" id="3.90.1590.10">
    <property type="entry name" value="glutathione-dependent formaldehyde- activating enzyme (gfa)"/>
    <property type="match status" value="1"/>
</dbReference>
<evidence type="ECO:0000256" key="4">
    <source>
        <dbReference type="ARBA" id="ARBA00023239"/>
    </source>
</evidence>
<proteinExistence type="inferred from homology"/>
<keyword evidence="3" id="KW-0862">Zinc</keyword>
<comment type="similarity">
    <text evidence="1">Belongs to the Gfa family.</text>
</comment>
<gene>
    <name evidence="7" type="ORF">QBC47DRAFT_225402</name>
</gene>
<reference evidence="7" key="1">
    <citation type="submission" date="2023-06" db="EMBL/GenBank/DDBJ databases">
        <title>Genome-scale phylogeny and comparative genomics of the fungal order Sordariales.</title>
        <authorList>
            <consortium name="Lawrence Berkeley National Laboratory"/>
            <person name="Hensen N."/>
            <person name="Bonometti L."/>
            <person name="Westerberg I."/>
            <person name="Brannstrom I.O."/>
            <person name="Guillou S."/>
            <person name="Cros-Aarteil S."/>
            <person name="Calhoun S."/>
            <person name="Haridas S."/>
            <person name="Kuo A."/>
            <person name="Mondo S."/>
            <person name="Pangilinan J."/>
            <person name="Riley R."/>
            <person name="Labutti K."/>
            <person name="Andreopoulos B."/>
            <person name="Lipzen A."/>
            <person name="Chen C."/>
            <person name="Yanf M."/>
            <person name="Daum C."/>
            <person name="Ng V."/>
            <person name="Clum A."/>
            <person name="Steindorff A."/>
            <person name="Ohm R."/>
            <person name="Martin F."/>
            <person name="Silar P."/>
            <person name="Natvig D."/>
            <person name="Lalanne C."/>
            <person name="Gautier V."/>
            <person name="Ament-Velasquez S.L."/>
            <person name="Kruys A."/>
            <person name="Hutchinson M.I."/>
            <person name="Powell A.J."/>
            <person name="Barry K."/>
            <person name="Miller A.N."/>
            <person name="Grigoriev I.V."/>
            <person name="Debuchy R."/>
            <person name="Gladieux P."/>
            <person name="Thoren M.H."/>
            <person name="Johannesson H."/>
        </authorList>
    </citation>
    <scope>NUCLEOTIDE SEQUENCE</scope>
    <source>
        <strain evidence="7">PSN4</strain>
    </source>
</reference>
<organism evidence="7 8">
    <name type="scientific">Echria macrotheca</name>
    <dbReference type="NCBI Taxonomy" id="438768"/>
    <lineage>
        <taxon>Eukaryota</taxon>
        <taxon>Fungi</taxon>
        <taxon>Dikarya</taxon>
        <taxon>Ascomycota</taxon>
        <taxon>Pezizomycotina</taxon>
        <taxon>Sordariomycetes</taxon>
        <taxon>Sordariomycetidae</taxon>
        <taxon>Sordariales</taxon>
        <taxon>Schizotheciaceae</taxon>
        <taxon>Echria</taxon>
    </lineage>
</organism>
<dbReference type="SUPFAM" id="SSF51316">
    <property type="entry name" value="Mss4-like"/>
    <property type="match status" value="2"/>
</dbReference>
<evidence type="ECO:0000313" key="8">
    <source>
        <dbReference type="Proteomes" id="UP001239445"/>
    </source>
</evidence>
<sequence length="386" mass="42151">MENTTITARCLCKAQTFTTTVKTSSLPLQATCCHCDSCRHTTGAMYLGTVEWPNPDEDVSALHRYAFSPNVNDYSCPTCGSQLFCKGTGPDDKLEAITAVLHNGPDLVRYAKHIFVGDTLDGGATIWFPTDVSGNPLPRWSSGRDRSELLPSDWPSSPSPSPGINKTARVNPDSTPLRCHCGGVDLVLRSAADLVASDSDLPWYVEPGTRRYFASADGCDSCRLAFSCDLAHWTFGALDHIGFASTSASSGEEEKKFPGTVDELKEAVGAVKDRDPRFGTLTFYQSSPDVERYFCKRCAANVFYAVHVEGRTDMVDISVGVLKHPDGARAEGLLAWNYGVVGWMEDNEGGWRKGLLEGARAASDAWREGMGIPKSWRRVLREMKDA</sequence>
<dbReference type="AlphaFoldDB" id="A0AAJ0F5P0"/>
<keyword evidence="8" id="KW-1185">Reference proteome</keyword>
<dbReference type="InterPro" id="IPR011057">
    <property type="entry name" value="Mss4-like_sf"/>
</dbReference>
<dbReference type="EMBL" id="MU839835">
    <property type="protein sequence ID" value="KAK1754737.1"/>
    <property type="molecule type" value="Genomic_DNA"/>
</dbReference>
<evidence type="ECO:0000256" key="5">
    <source>
        <dbReference type="SAM" id="MobiDB-lite"/>
    </source>
</evidence>
<dbReference type="PROSITE" id="PS51891">
    <property type="entry name" value="CENP_V_GFA"/>
    <property type="match status" value="1"/>
</dbReference>
<dbReference type="PANTHER" id="PTHR33337:SF31">
    <property type="entry name" value="DUF636 DOMAIN PROTEIN (AFU_ORTHOLOGUE AFUA_2G12650)"/>
    <property type="match status" value="1"/>
</dbReference>
<accession>A0AAJ0F5P0</accession>
<evidence type="ECO:0000256" key="2">
    <source>
        <dbReference type="ARBA" id="ARBA00022723"/>
    </source>
</evidence>
<dbReference type="Proteomes" id="UP001239445">
    <property type="component" value="Unassembled WGS sequence"/>
</dbReference>
<dbReference type="GO" id="GO:0016846">
    <property type="term" value="F:carbon-sulfur lyase activity"/>
    <property type="evidence" value="ECO:0007669"/>
    <property type="project" value="InterPro"/>
</dbReference>
<dbReference type="Pfam" id="PF04828">
    <property type="entry name" value="GFA"/>
    <property type="match status" value="1"/>
</dbReference>
<feature type="region of interest" description="Disordered" evidence="5">
    <location>
        <begin position="138"/>
        <end position="171"/>
    </location>
</feature>
<keyword evidence="2" id="KW-0479">Metal-binding</keyword>
<dbReference type="GO" id="GO:0046872">
    <property type="term" value="F:metal ion binding"/>
    <property type="evidence" value="ECO:0007669"/>
    <property type="project" value="UniProtKB-KW"/>
</dbReference>